<gene>
    <name evidence="1" type="ORF">WMO25_15085</name>
</gene>
<reference evidence="1 2" key="1">
    <citation type="submission" date="2024-03" db="EMBL/GenBank/DDBJ databases">
        <title>Human intestinal bacterial collection.</title>
        <authorList>
            <person name="Pauvert C."/>
            <person name="Hitch T.C.A."/>
            <person name="Clavel T."/>
        </authorList>
    </citation>
    <scope>NUCLEOTIDE SEQUENCE [LARGE SCALE GENOMIC DNA]</scope>
    <source>
        <strain evidence="1 2">CLA-AA-H190</strain>
    </source>
</reference>
<evidence type="ECO:0000313" key="1">
    <source>
        <dbReference type="EMBL" id="MEQ2366387.1"/>
    </source>
</evidence>
<keyword evidence="2" id="KW-1185">Reference proteome</keyword>
<organism evidence="1 2">
    <name type="scientific">Coprococcus intestinihominis</name>
    <dbReference type="NCBI Taxonomy" id="3133154"/>
    <lineage>
        <taxon>Bacteria</taxon>
        <taxon>Bacillati</taxon>
        <taxon>Bacillota</taxon>
        <taxon>Clostridia</taxon>
        <taxon>Lachnospirales</taxon>
        <taxon>Lachnospiraceae</taxon>
        <taxon>Coprococcus</taxon>
    </lineage>
</organism>
<dbReference type="Proteomes" id="UP001469749">
    <property type="component" value="Unassembled WGS sequence"/>
</dbReference>
<accession>A0ABV1BA75</accession>
<dbReference type="EMBL" id="JBBMEK010000258">
    <property type="protein sequence ID" value="MEQ2366387.1"/>
    <property type="molecule type" value="Genomic_DNA"/>
</dbReference>
<proteinExistence type="predicted"/>
<comment type="caution">
    <text evidence="1">The sequence shown here is derived from an EMBL/GenBank/DDBJ whole genome shotgun (WGS) entry which is preliminary data.</text>
</comment>
<protein>
    <submittedName>
        <fullName evidence="1">Uncharacterized protein</fullName>
    </submittedName>
</protein>
<evidence type="ECO:0000313" key="2">
    <source>
        <dbReference type="Proteomes" id="UP001469749"/>
    </source>
</evidence>
<sequence>MKTTDCQSQSEYGNRDCPRSFGAYGMDNHDAHKADFYFPWIR</sequence>
<name>A0ABV1BA75_9FIRM</name>
<dbReference type="RefSeq" id="WP_268825326.1">
    <property type="nucleotide sequence ID" value="NZ_JBBMEK010000258.1"/>
</dbReference>